<dbReference type="InterPro" id="IPR054347">
    <property type="entry name" value="TOTE_primase"/>
</dbReference>
<dbReference type="GO" id="GO:0005524">
    <property type="term" value="F:ATP binding"/>
    <property type="evidence" value="ECO:0007669"/>
    <property type="project" value="InterPro"/>
</dbReference>
<reference evidence="5" key="1">
    <citation type="submission" date="2020-01" db="EMBL/GenBank/DDBJ databases">
        <title>Insect and environment-associated Actinomycetes.</title>
        <authorList>
            <person name="Currrie C."/>
            <person name="Chevrette M."/>
            <person name="Carlson C."/>
            <person name="Stubbendieck R."/>
            <person name="Wendt-Pienkowski E."/>
        </authorList>
    </citation>
    <scope>NUCLEOTIDE SEQUENCE</scope>
    <source>
        <strain evidence="5">SID12501</strain>
    </source>
</reference>
<dbReference type="PROSITE" id="PS51192">
    <property type="entry name" value="HELICASE_ATP_BIND_1"/>
    <property type="match status" value="1"/>
</dbReference>
<dbReference type="Pfam" id="PF04851">
    <property type="entry name" value="ResIII"/>
    <property type="match status" value="1"/>
</dbReference>
<evidence type="ECO:0000256" key="1">
    <source>
        <dbReference type="ARBA" id="ARBA00023125"/>
    </source>
</evidence>
<keyword evidence="5" id="KW-0067">ATP-binding</keyword>
<dbReference type="Gene3D" id="3.40.50.300">
    <property type="entry name" value="P-loop containing nucleotide triphosphate hydrolases"/>
    <property type="match status" value="2"/>
</dbReference>
<dbReference type="PROSITE" id="PS51194">
    <property type="entry name" value="HELICASE_CTER"/>
    <property type="match status" value="1"/>
</dbReference>
<accession>A0A6B3BUK2</accession>
<feature type="domain" description="Helicase ATP-binding" evidence="3">
    <location>
        <begin position="459"/>
        <end position="609"/>
    </location>
</feature>
<dbReference type="Pfam" id="PF23359">
    <property type="entry name" value="Lsr2_DNA-bd"/>
    <property type="match status" value="1"/>
</dbReference>
<keyword evidence="5" id="KW-0378">Hydrolase</keyword>
<dbReference type="Pfam" id="PF00271">
    <property type="entry name" value="Helicase_C"/>
    <property type="match status" value="1"/>
</dbReference>
<dbReference type="InterPro" id="IPR052511">
    <property type="entry name" value="ATP-dep_Helicase"/>
</dbReference>
<dbReference type="Pfam" id="PF22548">
    <property type="entry name" value="AEP-TOTE"/>
    <property type="match status" value="1"/>
</dbReference>
<evidence type="ECO:0000259" key="4">
    <source>
        <dbReference type="PROSITE" id="PS51194"/>
    </source>
</evidence>
<comment type="caution">
    <text evidence="5">The sequence shown here is derived from an EMBL/GenBank/DDBJ whole genome shotgun (WGS) entry which is preliminary data.</text>
</comment>
<organism evidence="5">
    <name type="scientific">Streptomyces sp. SID12501</name>
    <dbReference type="NCBI Taxonomy" id="2706042"/>
    <lineage>
        <taxon>Bacteria</taxon>
        <taxon>Bacillati</taxon>
        <taxon>Actinomycetota</taxon>
        <taxon>Actinomycetes</taxon>
        <taxon>Kitasatosporales</taxon>
        <taxon>Streptomycetaceae</taxon>
        <taxon>Streptomyces</taxon>
    </lineage>
</organism>
<dbReference type="InterPro" id="IPR001650">
    <property type="entry name" value="Helicase_C-like"/>
</dbReference>
<evidence type="ECO:0000256" key="2">
    <source>
        <dbReference type="SAM" id="MobiDB-lite"/>
    </source>
</evidence>
<dbReference type="SMART" id="SM00490">
    <property type="entry name" value="HELICc"/>
    <property type="match status" value="1"/>
</dbReference>
<protein>
    <submittedName>
        <fullName evidence="5">DEAD/DEAH box helicase family protein</fullName>
    </submittedName>
</protein>
<dbReference type="GO" id="GO:0003677">
    <property type="term" value="F:DNA binding"/>
    <property type="evidence" value="ECO:0007669"/>
    <property type="project" value="UniProtKB-KW"/>
</dbReference>
<keyword evidence="1" id="KW-0238">DNA-binding</keyword>
<name>A0A6B3BUK2_9ACTN</name>
<dbReference type="InterPro" id="IPR036625">
    <property type="entry name" value="E3-bd_dom_sf"/>
</dbReference>
<sequence length="879" mass="95384">MDGWSGWDDPAELRIRLDVVLEQIAELTEENRRLRERLGMPAPDTVPERPEAVERQAPPTLPEMPSGSGLPYADAASDPQAKVALFRALFVGRVDVYANRWVSAKNGRTGWSPAEENPWDRAKSEAERVFFPLTDQVIFRHLSRPEPGQRELHVGLYPMFPDDTTQLLACDFDDKDWQSDAAAYVAACTEAGVPALAEVSRSGAGAHVWTFFTAAVPAGLARALGMALLRRAIDARDGMSLASYDRLFPAQDFLPTSSKGGARFGNLIALPLHGVSRTSGTTLFCDPATWTPYEDQFAYLSHTARLAPGQVQELVEALGPLQAGPSPTTPVLPARPRRSALGKAPKTVRAKAGAMLRISTTGLPPQLIAALKHAASFHNPEFYRRQNQRFSTFNTPRLICCFDATDPKWIALPRGLRDEAASLVTAAGGTLKVTGTFPDRAPIGARFTGELTAVQARAVEAMTAHPTGVLVAQPGAGKTVMACALIAVHARPTAIIVNRAELLAQWRERLATFLDLGEHAVGSLGAGKDRRGGVVDLIMLQSLAHREAATGLLDGYGLIVVDECHAIGAPAAEAAIRKVKAERWIGLSATPYRADQMDALITMQCGPIRHEIEDQSRFAKHLIVHRCHFTTDEPGTDGASIQAIYGELAADQQRNQQIAADIADAYRRGRCSLTLTNRIEHVNQLSSALKGHGIEALLLHGGLPTADRDRVRAALSGARTGPLALLAIDKVAGEGLDAPVLDTLFLASPISFKGRVIQQVGRIMRNTEAKKSHVEVHDYLDWEVPLLERMHHKRRRILDRRGFTTAAPPRSDPPSDRTPRPGSERGTPREAPVAEAGAQEPTTAQVRSWARGQGIDVPPRGKLRAAIWDAYHAAHPTRP</sequence>
<dbReference type="GO" id="GO:0016887">
    <property type="term" value="F:ATP hydrolysis activity"/>
    <property type="evidence" value="ECO:0007669"/>
    <property type="project" value="TreeGrafter"/>
</dbReference>
<evidence type="ECO:0000313" key="5">
    <source>
        <dbReference type="EMBL" id="NEC88067.1"/>
    </source>
</evidence>
<keyword evidence="5" id="KW-0347">Helicase</keyword>
<gene>
    <name evidence="5" type="ORF">G3I71_20075</name>
</gene>
<dbReference type="RefSeq" id="WP_164316179.1">
    <property type="nucleotide sequence ID" value="NZ_JAAGLU010000015.1"/>
</dbReference>
<dbReference type="GO" id="GO:0004386">
    <property type="term" value="F:helicase activity"/>
    <property type="evidence" value="ECO:0007669"/>
    <property type="project" value="UniProtKB-KW"/>
</dbReference>
<feature type="region of interest" description="Disordered" evidence="2">
    <location>
        <begin position="798"/>
        <end position="860"/>
    </location>
</feature>
<dbReference type="AlphaFoldDB" id="A0A6B3BUK2"/>
<feature type="domain" description="Helicase C-terminal" evidence="4">
    <location>
        <begin position="661"/>
        <end position="815"/>
    </location>
</feature>
<dbReference type="InterPro" id="IPR014001">
    <property type="entry name" value="Helicase_ATP-bd"/>
</dbReference>
<dbReference type="InterPro" id="IPR006935">
    <property type="entry name" value="Helicase/UvrB_N"/>
</dbReference>
<dbReference type="Gene3D" id="4.10.320.10">
    <property type="entry name" value="E3-binding domain"/>
    <property type="match status" value="1"/>
</dbReference>
<dbReference type="CDD" id="cd18785">
    <property type="entry name" value="SF2_C"/>
    <property type="match status" value="1"/>
</dbReference>
<dbReference type="CDD" id="cd17926">
    <property type="entry name" value="DEXHc_RE"/>
    <property type="match status" value="1"/>
</dbReference>
<feature type="region of interest" description="Disordered" evidence="2">
    <location>
        <begin position="39"/>
        <end position="74"/>
    </location>
</feature>
<dbReference type="PANTHER" id="PTHR47962">
    <property type="entry name" value="ATP-DEPENDENT HELICASE LHR-RELATED-RELATED"/>
    <property type="match status" value="1"/>
</dbReference>
<evidence type="ECO:0000259" key="3">
    <source>
        <dbReference type="PROSITE" id="PS51192"/>
    </source>
</evidence>
<keyword evidence="5" id="KW-0547">Nucleotide-binding</keyword>
<dbReference type="InterPro" id="IPR055370">
    <property type="entry name" value="Lsr2_DNA-bd"/>
</dbReference>
<feature type="compositionally biased region" description="Basic and acidic residues" evidence="2">
    <location>
        <begin position="813"/>
        <end position="828"/>
    </location>
</feature>
<dbReference type="EMBL" id="JAAGLU010000015">
    <property type="protein sequence ID" value="NEC88067.1"/>
    <property type="molecule type" value="Genomic_DNA"/>
</dbReference>
<dbReference type="InterPro" id="IPR027417">
    <property type="entry name" value="P-loop_NTPase"/>
</dbReference>
<dbReference type="SUPFAM" id="SSF52540">
    <property type="entry name" value="P-loop containing nucleoside triphosphate hydrolases"/>
    <property type="match status" value="1"/>
</dbReference>
<dbReference type="GO" id="GO:0016746">
    <property type="term" value="F:acyltransferase activity"/>
    <property type="evidence" value="ECO:0007669"/>
    <property type="project" value="InterPro"/>
</dbReference>
<dbReference type="SMART" id="SM00487">
    <property type="entry name" value="DEXDc"/>
    <property type="match status" value="1"/>
</dbReference>
<proteinExistence type="predicted"/>
<dbReference type="PANTHER" id="PTHR47962:SF7">
    <property type="entry name" value="MITOCHONDRIAL ATP-DEPENDENT HELICASE IRC3-RELATED"/>
    <property type="match status" value="1"/>
</dbReference>